<sequence length="21" mass="2490">MCGSLHRGHRYCWQSSFHIAL</sequence>
<keyword evidence="2" id="KW-1185">Reference proteome</keyword>
<name>A0A7J9JM80_9ROSI</name>
<gene>
    <name evidence="1" type="ORF">Goarm_007543</name>
</gene>
<protein>
    <submittedName>
        <fullName evidence="1">Uncharacterized protein</fullName>
    </submittedName>
</protein>
<dbReference type="AlphaFoldDB" id="A0A7J9JM80"/>
<proteinExistence type="predicted"/>
<dbReference type="Proteomes" id="UP000593575">
    <property type="component" value="Unassembled WGS sequence"/>
</dbReference>
<reference evidence="1 2" key="1">
    <citation type="journal article" date="2019" name="Genome Biol. Evol.">
        <title>Insights into the evolution of the New World diploid cottons (Gossypium, subgenus Houzingenia) based on genome sequencing.</title>
        <authorList>
            <person name="Grover C.E."/>
            <person name="Arick M.A. 2nd"/>
            <person name="Thrash A."/>
            <person name="Conover J.L."/>
            <person name="Sanders W.S."/>
            <person name="Peterson D.G."/>
            <person name="Frelichowski J.E."/>
            <person name="Scheffler J.A."/>
            <person name="Scheffler B.E."/>
            <person name="Wendel J.F."/>
        </authorList>
    </citation>
    <scope>NUCLEOTIDE SEQUENCE [LARGE SCALE GENOMIC DNA]</scope>
    <source>
        <strain evidence="1">6</strain>
        <tissue evidence="1">Leaf</tissue>
    </source>
</reference>
<evidence type="ECO:0000313" key="2">
    <source>
        <dbReference type="Proteomes" id="UP000593575"/>
    </source>
</evidence>
<feature type="non-terminal residue" evidence="1">
    <location>
        <position position="21"/>
    </location>
</feature>
<organism evidence="1 2">
    <name type="scientific">Gossypium armourianum</name>
    <dbReference type="NCBI Taxonomy" id="34283"/>
    <lineage>
        <taxon>Eukaryota</taxon>
        <taxon>Viridiplantae</taxon>
        <taxon>Streptophyta</taxon>
        <taxon>Embryophyta</taxon>
        <taxon>Tracheophyta</taxon>
        <taxon>Spermatophyta</taxon>
        <taxon>Magnoliopsida</taxon>
        <taxon>eudicotyledons</taxon>
        <taxon>Gunneridae</taxon>
        <taxon>Pentapetalae</taxon>
        <taxon>rosids</taxon>
        <taxon>malvids</taxon>
        <taxon>Malvales</taxon>
        <taxon>Malvaceae</taxon>
        <taxon>Malvoideae</taxon>
        <taxon>Gossypium</taxon>
    </lineage>
</organism>
<accession>A0A7J9JM80</accession>
<comment type="caution">
    <text evidence="1">The sequence shown here is derived from an EMBL/GenBank/DDBJ whole genome shotgun (WGS) entry which is preliminary data.</text>
</comment>
<dbReference type="EMBL" id="JABFAE010000008">
    <property type="protein sequence ID" value="MBA0835253.1"/>
    <property type="molecule type" value="Genomic_DNA"/>
</dbReference>
<evidence type="ECO:0000313" key="1">
    <source>
        <dbReference type="EMBL" id="MBA0835253.1"/>
    </source>
</evidence>